<gene>
    <name evidence="1" type="ORF">PoB_000234400</name>
</gene>
<reference evidence="1 2" key="1">
    <citation type="journal article" date="2021" name="Elife">
        <title>Chloroplast acquisition without the gene transfer in kleptoplastic sea slugs, Plakobranchus ocellatus.</title>
        <authorList>
            <person name="Maeda T."/>
            <person name="Takahashi S."/>
            <person name="Yoshida T."/>
            <person name="Shimamura S."/>
            <person name="Takaki Y."/>
            <person name="Nagai Y."/>
            <person name="Toyoda A."/>
            <person name="Suzuki Y."/>
            <person name="Arimoto A."/>
            <person name="Ishii H."/>
            <person name="Satoh N."/>
            <person name="Nishiyama T."/>
            <person name="Hasebe M."/>
            <person name="Maruyama T."/>
            <person name="Minagawa J."/>
            <person name="Obokata J."/>
            <person name="Shigenobu S."/>
        </authorList>
    </citation>
    <scope>NUCLEOTIDE SEQUENCE [LARGE SCALE GENOMIC DNA]</scope>
</reference>
<comment type="caution">
    <text evidence="1">The sequence shown here is derived from an EMBL/GenBank/DDBJ whole genome shotgun (WGS) entry which is preliminary data.</text>
</comment>
<protein>
    <submittedName>
        <fullName evidence="1">Uncharacterized protein</fullName>
    </submittedName>
</protein>
<name>A0AAV3XYA9_9GAST</name>
<dbReference type="PANTHER" id="PTHR47018">
    <property type="entry name" value="CXC DOMAIN-CONTAINING PROTEIN-RELATED"/>
    <property type="match status" value="1"/>
</dbReference>
<organism evidence="1 2">
    <name type="scientific">Plakobranchus ocellatus</name>
    <dbReference type="NCBI Taxonomy" id="259542"/>
    <lineage>
        <taxon>Eukaryota</taxon>
        <taxon>Metazoa</taxon>
        <taxon>Spiralia</taxon>
        <taxon>Lophotrochozoa</taxon>
        <taxon>Mollusca</taxon>
        <taxon>Gastropoda</taxon>
        <taxon>Heterobranchia</taxon>
        <taxon>Euthyneura</taxon>
        <taxon>Panpulmonata</taxon>
        <taxon>Sacoglossa</taxon>
        <taxon>Placobranchoidea</taxon>
        <taxon>Plakobranchidae</taxon>
        <taxon>Plakobranchus</taxon>
    </lineage>
</organism>
<evidence type="ECO:0000313" key="2">
    <source>
        <dbReference type="Proteomes" id="UP000735302"/>
    </source>
</evidence>
<accession>A0AAV3XYA9</accession>
<dbReference type="Proteomes" id="UP000735302">
    <property type="component" value="Unassembled WGS sequence"/>
</dbReference>
<evidence type="ECO:0000313" key="1">
    <source>
        <dbReference type="EMBL" id="GFN75838.1"/>
    </source>
</evidence>
<dbReference type="AlphaFoldDB" id="A0AAV3XYA9"/>
<keyword evidence="2" id="KW-1185">Reference proteome</keyword>
<dbReference type="EMBL" id="BLXT01000300">
    <property type="protein sequence ID" value="GFN75838.1"/>
    <property type="molecule type" value="Genomic_DNA"/>
</dbReference>
<proteinExistence type="predicted"/>
<sequence length="184" mass="20769">MEPLSQPITEHSTVQEVLKISQEAGKAADQKFTCITFDLAVAKMAYSLVWQDKILYNDVIIHLGVFHILCAYLKAIGKMMCGSGFEEVVIECKTCATGSIEKVIRDKHYNRLLRVHKTVLEALERPLFSALQQRLQVGSLVEMAKEELKDVSNSNNTNCDERRSSLKELLNVIFSSNRMFVTVS</sequence>
<dbReference type="PANTHER" id="PTHR47018:SF3">
    <property type="entry name" value="MYCBP-ASSOCIATED PROTEIN"/>
    <property type="match status" value="1"/>
</dbReference>